<dbReference type="PANTHER" id="PTHR16128">
    <property type="entry name" value="FAD/NAD(P)-BINDING OXIDOREDUCTASE FAMILY PROTEIN"/>
    <property type="match status" value="1"/>
</dbReference>
<dbReference type="RefSeq" id="WP_011997969.1">
    <property type="nucleotide sequence ID" value="NC_009767.1"/>
</dbReference>
<sequence>MHLAIIGAGMAGLSAARELRQRHPDLSITIYEKSRGVGGRVATRRRNGFVFDHGAQVIKAQDEDMDRLLHTGLPTEGLRHITQPVYVFHADGTIVEGDPTLNAEPSRFYAAGLNQLGKLLAAGLDVRREIRIAALRHETGTERWMLFDANGAHAGTADAVLLTPPAPQTAEILAMSEFDPTLRDALVRELIRVPYRRCLTLTLAYDRPIERPFYALVNVDRQHPVAWLALEHTKGTERCPPGHSLLIVQMSGHFSLQQWDAPAEELASAVIEMVSMVLEEDLRRPMWYDRQGWRYALPDGVAKADMLNSTQTGLFFAGDYAVGLGRIHLAIKNGQEVARAIDAWLNR</sequence>
<feature type="domain" description="Amine oxidase" evidence="1">
    <location>
        <begin position="106"/>
        <end position="341"/>
    </location>
</feature>
<dbReference type="HOGENOM" id="CLU_036034_0_0_0"/>
<evidence type="ECO:0000259" key="1">
    <source>
        <dbReference type="Pfam" id="PF01593"/>
    </source>
</evidence>
<dbReference type="Pfam" id="PF13450">
    <property type="entry name" value="NAD_binding_8"/>
    <property type="match status" value="1"/>
</dbReference>
<dbReference type="Gene3D" id="3.50.50.60">
    <property type="entry name" value="FAD/NAD(P)-binding domain"/>
    <property type="match status" value="1"/>
</dbReference>
<gene>
    <name evidence="2" type="ordered locus">Rcas_0435</name>
</gene>
<dbReference type="InterPro" id="IPR036188">
    <property type="entry name" value="FAD/NAD-bd_sf"/>
</dbReference>
<protein>
    <submittedName>
        <fullName evidence="2">FAD dependent oxidoreductase</fullName>
    </submittedName>
</protein>
<dbReference type="PRINTS" id="PR00419">
    <property type="entry name" value="ADXRDTASE"/>
</dbReference>
<dbReference type="InterPro" id="IPR002937">
    <property type="entry name" value="Amino_oxidase"/>
</dbReference>
<dbReference type="STRING" id="383372.Rcas_0435"/>
<reference evidence="2 3" key="1">
    <citation type="submission" date="2007-08" db="EMBL/GenBank/DDBJ databases">
        <title>Complete sequence of Roseiflexus castenholzii DSM 13941.</title>
        <authorList>
            <consortium name="US DOE Joint Genome Institute"/>
            <person name="Copeland A."/>
            <person name="Lucas S."/>
            <person name="Lapidus A."/>
            <person name="Barry K."/>
            <person name="Glavina del Rio T."/>
            <person name="Dalin E."/>
            <person name="Tice H."/>
            <person name="Pitluck S."/>
            <person name="Thompson L.S."/>
            <person name="Brettin T."/>
            <person name="Bruce D."/>
            <person name="Detter J.C."/>
            <person name="Han C."/>
            <person name="Tapia R."/>
            <person name="Schmutz J."/>
            <person name="Larimer F."/>
            <person name="Land M."/>
            <person name="Hauser L."/>
            <person name="Kyrpides N."/>
            <person name="Mikhailova N."/>
            <person name="Bryant D.A."/>
            <person name="Hanada S."/>
            <person name="Tsukatani Y."/>
            <person name="Richardson P."/>
        </authorList>
    </citation>
    <scope>NUCLEOTIDE SEQUENCE [LARGE SCALE GENOMIC DNA]</scope>
    <source>
        <strain evidence="3">DSM 13941 / HLO8</strain>
    </source>
</reference>
<evidence type="ECO:0000313" key="3">
    <source>
        <dbReference type="Proteomes" id="UP000000263"/>
    </source>
</evidence>
<proteinExistence type="predicted"/>
<dbReference type="EMBL" id="CP000804">
    <property type="protein sequence ID" value="ABU56566.1"/>
    <property type="molecule type" value="Genomic_DNA"/>
</dbReference>
<evidence type="ECO:0000313" key="2">
    <source>
        <dbReference type="EMBL" id="ABU56566.1"/>
    </source>
</evidence>
<keyword evidence="3" id="KW-1185">Reference proteome</keyword>
<dbReference type="SUPFAM" id="SSF51905">
    <property type="entry name" value="FAD/NAD(P)-binding domain"/>
    <property type="match status" value="1"/>
</dbReference>
<dbReference type="GO" id="GO:0016491">
    <property type="term" value="F:oxidoreductase activity"/>
    <property type="evidence" value="ECO:0007669"/>
    <property type="project" value="InterPro"/>
</dbReference>
<dbReference type="Gene3D" id="3.90.660.10">
    <property type="match status" value="1"/>
</dbReference>
<dbReference type="PANTHER" id="PTHR16128:SF5">
    <property type="entry name" value="FAD_NAD(P)-BINDING OXIDOREDUCTASE FAMILY PROTEIN"/>
    <property type="match status" value="1"/>
</dbReference>
<dbReference type="eggNOG" id="COG3380">
    <property type="taxonomic scope" value="Bacteria"/>
</dbReference>
<organism evidence="2 3">
    <name type="scientific">Roseiflexus castenholzii (strain DSM 13941 / HLO8)</name>
    <dbReference type="NCBI Taxonomy" id="383372"/>
    <lineage>
        <taxon>Bacteria</taxon>
        <taxon>Bacillati</taxon>
        <taxon>Chloroflexota</taxon>
        <taxon>Chloroflexia</taxon>
        <taxon>Chloroflexales</taxon>
        <taxon>Roseiflexineae</taxon>
        <taxon>Roseiflexaceae</taxon>
        <taxon>Roseiflexus</taxon>
    </lineage>
</organism>
<dbReference type="Pfam" id="PF01593">
    <property type="entry name" value="Amino_oxidase"/>
    <property type="match status" value="1"/>
</dbReference>
<dbReference type="AlphaFoldDB" id="A7NGH9"/>
<dbReference type="KEGG" id="rca:Rcas_0435"/>
<accession>A7NGH9</accession>
<name>A7NGH9_ROSCS</name>
<dbReference type="OrthoDB" id="5792777at2"/>
<dbReference type="Proteomes" id="UP000000263">
    <property type="component" value="Chromosome"/>
</dbReference>